<dbReference type="EMBL" id="WMET01000001">
    <property type="protein sequence ID" value="MYL18609.1"/>
    <property type="molecule type" value="Genomic_DNA"/>
</dbReference>
<dbReference type="Gene3D" id="3.30.460.10">
    <property type="entry name" value="Beta Polymerase, domain 2"/>
    <property type="match status" value="1"/>
</dbReference>
<name>A0A845DNV1_9BACI</name>
<evidence type="ECO:0000313" key="1">
    <source>
        <dbReference type="EMBL" id="MYL18609.1"/>
    </source>
</evidence>
<proteinExistence type="predicted"/>
<dbReference type="PANTHER" id="PTHR34822:SF1">
    <property type="entry name" value="GRPB FAMILY PROTEIN"/>
    <property type="match status" value="1"/>
</dbReference>
<dbReference type="SUPFAM" id="SSF81301">
    <property type="entry name" value="Nucleotidyltransferase"/>
    <property type="match status" value="1"/>
</dbReference>
<dbReference type="Proteomes" id="UP000460949">
    <property type="component" value="Unassembled WGS sequence"/>
</dbReference>
<dbReference type="Pfam" id="PF04229">
    <property type="entry name" value="GrpB"/>
    <property type="match status" value="1"/>
</dbReference>
<evidence type="ECO:0000313" key="2">
    <source>
        <dbReference type="Proteomes" id="UP000460949"/>
    </source>
</evidence>
<dbReference type="InterPro" id="IPR007344">
    <property type="entry name" value="GrpB/CoaE"/>
</dbReference>
<reference evidence="1 2" key="1">
    <citation type="submission" date="2019-11" db="EMBL/GenBank/DDBJ databases">
        <title>Genome sequences of 17 halophilic strains isolated from different environments.</title>
        <authorList>
            <person name="Furrow R.E."/>
        </authorList>
    </citation>
    <scope>NUCLEOTIDE SEQUENCE [LARGE SCALE GENOMIC DNA]</scope>
    <source>
        <strain evidence="1 2">22511_23_Filter</strain>
    </source>
</reference>
<organism evidence="1 2">
    <name type="scientific">Halobacillus litoralis</name>
    <dbReference type="NCBI Taxonomy" id="45668"/>
    <lineage>
        <taxon>Bacteria</taxon>
        <taxon>Bacillati</taxon>
        <taxon>Bacillota</taxon>
        <taxon>Bacilli</taxon>
        <taxon>Bacillales</taxon>
        <taxon>Bacillaceae</taxon>
        <taxon>Halobacillus</taxon>
    </lineage>
</organism>
<dbReference type="AlphaFoldDB" id="A0A845DNV1"/>
<comment type="caution">
    <text evidence="1">The sequence shown here is derived from an EMBL/GenBank/DDBJ whole genome shotgun (WGS) entry which is preliminary data.</text>
</comment>
<sequence length="170" mass="19337">MRKVEVVAYDRNWHGLFEQERKRLEKIFGSVLVEVHHIGSTAVPGLAAKPVIDLLPVVSDLTAVDAVTAEMVEAGYEAKGENGLPGRRFFQKGGENRTHHVHVFEAGSPEIKRHLVFRDYLRTHDEERGAYGRLKTQLAEEHPYDMDAYIKGKHRCVRRLEQAAGVWSRP</sequence>
<accession>A0A845DNV1</accession>
<dbReference type="InterPro" id="IPR043519">
    <property type="entry name" value="NT_sf"/>
</dbReference>
<protein>
    <submittedName>
        <fullName evidence="1">GrpB family protein</fullName>
    </submittedName>
</protein>
<gene>
    <name evidence="1" type="ORF">GLW04_01835</name>
</gene>
<dbReference type="PANTHER" id="PTHR34822">
    <property type="entry name" value="GRPB DOMAIN PROTEIN (AFU_ORTHOLOGUE AFUA_1G01530)"/>
    <property type="match status" value="1"/>
</dbReference>
<dbReference type="RefSeq" id="WP_160835066.1">
    <property type="nucleotide sequence ID" value="NZ_WMET01000001.1"/>
</dbReference>